<feature type="domain" description="MurNAc-LAA" evidence="3">
    <location>
        <begin position="432"/>
        <end position="542"/>
    </location>
</feature>
<dbReference type="SMART" id="SM00646">
    <property type="entry name" value="Ami_3"/>
    <property type="match status" value="1"/>
</dbReference>
<proteinExistence type="predicted"/>
<feature type="region of interest" description="Disordered" evidence="2">
    <location>
        <begin position="160"/>
        <end position="206"/>
    </location>
</feature>
<feature type="compositionally biased region" description="Low complexity" evidence="2">
    <location>
        <begin position="194"/>
        <end position="206"/>
    </location>
</feature>
<dbReference type="InterPro" id="IPR050695">
    <property type="entry name" value="N-acetylmuramoyl_amidase_3"/>
</dbReference>
<gene>
    <name evidence="4" type="ORF">DXZ20_04045</name>
</gene>
<evidence type="ECO:0000259" key="3">
    <source>
        <dbReference type="SMART" id="SM00646"/>
    </source>
</evidence>
<keyword evidence="1" id="KW-0378">Hydrolase</keyword>
<evidence type="ECO:0000313" key="5">
    <source>
        <dbReference type="Proteomes" id="UP000481033"/>
    </source>
</evidence>
<dbReference type="Proteomes" id="UP000481033">
    <property type="component" value="Unassembled WGS sequence"/>
</dbReference>
<dbReference type="AlphaFoldDB" id="A0A6M0RF81"/>
<dbReference type="Pfam" id="PF11741">
    <property type="entry name" value="AMIN"/>
    <property type="match status" value="1"/>
</dbReference>
<dbReference type="Gene3D" id="2.60.40.3500">
    <property type="match status" value="1"/>
</dbReference>
<evidence type="ECO:0000313" key="4">
    <source>
        <dbReference type="EMBL" id="NEZ54874.1"/>
    </source>
</evidence>
<dbReference type="SUPFAM" id="SSF53187">
    <property type="entry name" value="Zn-dependent exopeptidases"/>
    <property type="match status" value="1"/>
</dbReference>
<keyword evidence="5" id="KW-1185">Reference proteome</keyword>
<dbReference type="RefSeq" id="WP_163661529.1">
    <property type="nucleotide sequence ID" value="NZ_QXHD01000003.1"/>
</dbReference>
<feature type="region of interest" description="Disordered" evidence="2">
    <location>
        <begin position="317"/>
        <end position="368"/>
    </location>
</feature>
<protein>
    <submittedName>
        <fullName evidence="4">N-acetylmuramoyl-L-alanine amidase</fullName>
    </submittedName>
</protein>
<dbReference type="CDD" id="cd02696">
    <property type="entry name" value="MurNAc-LAA"/>
    <property type="match status" value="1"/>
</dbReference>
<dbReference type="EMBL" id="QXHD01000003">
    <property type="protein sequence ID" value="NEZ54874.1"/>
    <property type="molecule type" value="Genomic_DNA"/>
</dbReference>
<comment type="caution">
    <text evidence="4">The sequence shown here is derived from an EMBL/GenBank/DDBJ whole genome shotgun (WGS) entry which is preliminary data.</text>
</comment>
<dbReference type="GO" id="GO:0008745">
    <property type="term" value="F:N-acetylmuramoyl-L-alanine amidase activity"/>
    <property type="evidence" value="ECO:0007669"/>
    <property type="project" value="InterPro"/>
</dbReference>
<feature type="compositionally biased region" description="Low complexity" evidence="2">
    <location>
        <begin position="168"/>
        <end position="178"/>
    </location>
</feature>
<dbReference type="Pfam" id="PF01520">
    <property type="entry name" value="Amidase_3"/>
    <property type="match status" value="1"/>
</dbReference>
<name>A0A6M0RF81_9CYAN</name>
<dbReference type="PANTHER" id="PTHR30404">
    <property type="entry name" value="N-ACETYLMURAMOYL-L-ALANINE AMIDASE"/>
    <property type="match status" value="1"/>
</dbReference>
<evidence type="ECO:0000256" key="2">
    <source>
        <dbReference type="SAM" id="MobiDB-lite"/>
    </source>
</evidence>
<dbReference type="Gene3D" id="3.40.630.40">
    <property type="entry name" value="Zn-dependent exopeptidases"/>
    <property type="match status" value="1"/>
</dbReference>
<dbReference type="InterPro" id="IPR002508">
    <property type="entry name" value="MurNAc-LAA_cat"/>
</dbReference>
<dbReference type="GO" id="GO:0030288">
    <property type="term" value="C:outer membrane-bounded periplasmic space"/>
    <property type="evidence" value="ECO:0007669"/>
    <property type="project" value="TreeGrafter"/>
</dbReference>
<reference evidence="4 5" key="1">
    <citation type="journal article" date="2020" name="Microb. Ecol.">
        <title>Ecogenomics of the Marine Benthic Filamentous Cyanobacterium Adonisia.</title>
        <authorList>
            <person name="Walter J.M."/>
            <person name="Coutinho F.H."/>
            <person name="Leomil L."/>
            <person name="Hargreaves P.I."/>
            <person name="Campeao M.E."/>
            <person name="Vieira V.V."/>
            <person name="Silva B.S."/>
            <person name="Fistarol G.O."/>
            <person name="Salomon P.S."/>
            <person name="Sawabe T."/>
            <person name="Mino S."/>
            <person name="Hosokawa M."/>
            <person name="Miyashita H."/>
            <person name="Maruyama F."/>
            <person name="van Verk M.C."/>
            <person name="Dutilh B.E."/>
            <person name="Thompson C.C."/>
            <person name="Thompson F.L."/>
        </authorList>
    </citation>
    <scope>NUCLEOTIDE SEQUENCE [LARGE SCALE GENOMIC DNA]</scope>
    <source>
        <strain evidence="4 5">CCMR0081</strain>
    </source>
</reference>
<dbReference type="PANTHER" id="PTHR30404:SF0">
    <property type="entry name" value="N-ACETYLMURAMOYL-L-ALANINE AMIDASE AMIC"/>
    <property type="match status" value="1"/>
</dbReference>
<organism evidence="4 5">
    <name type="scientific">Adonisia turfae CCMR0081</name>
    <dbReference type="NCBI Taxonomy" id="2292702"/>
    <lineage>
        <taxon>Bacteria</taxon>
        <taxon>Bacillati</taxon>
        <taxon>Cyanobacteriota</taxon>
        <taxon>Adonisia</taxon>
        <taxon>Adonisia turfae</taxon>
    </lineage>
</organism>
<evidence type="ECO:0000256" key="1">
    <source>
        <dbReference type="ARBA" id="ARBA00022801"/>
    </source>
</evidence>
<accession>A0A6M0RF81</accession>
<dbReference type="InterPro" id="IPR021731">
    <property type="entry name" value="AMIN_dom"/>
</dbReference>
<sequence length="549" mass="60098">MAVGSSLLEGTEAVHWNPLLSSKAVASRMSSLTSGVIGILGAVLIALPADAANLQFWRFDQQQNRLTFTTDTRVQPTAKLIFNPTRLVIDLPGTQVTSATSRQRLQEGLREVRVGQLDDQTARIVIEVAPGYSLDPQQVEVRGETNRRWFVQLPELVATDDEDRPRRSSSSARVNQSSDQAERASGRTTNQVTADANASAQSQSTQVQSIVATADGFFIRLSGDTPEVRLSRSRRRDPERKITLELPNSSVSPRLTPASLPDNRYSIESWEISQSDSTVFITMTLGDDSPDWQTITTEIGSSLRGISVLPDGVAIRDIPDSAPSSTVPVPSTAVTRRPSERPSSPSDRARVNPTEPSSASSDLPRVPQGRIVVAIDPGHGGRDPGAVGIGGLQEKQVIFPISQQVAAILREQGVDVVMTRNSDIELDLDPRVQIAERADADLFVSIHANAINLSRPDVNGLETYYYSGAGARFARTVHDVVLRMMGMSDRRVRQARFYVLRRTSMPAILIEVGFVTGAEDIHNLRDPEWRSEMANAIARGILTHIQREF</sequence>
<dbReference type="GO" id="GO:0009253">
    <property type="term" value="P:peptidoglycan catabolic process"/>
    <property type="evidence" value="ECO:0007669"/>
    <property type="project" value="InterPro"/>
</dbReference>
<feature type="compositionally biased region" description="Low complexity" evidence="2">
    <location>
        <begin position="321"/>
        <end position="346"/>
    </location>
</feature>